<dbReference type="AlphaFoldDB" id="A0A098VWC8"/>
<sequence length="358" mass="38162">TPSSPSSSTEQIPLPSTSIPLPSTSIPLPSTSIPLPSTLIPLNSELEVRLFFDLYADTYALHRFVKSEAITCSSLVDFPTFSFTPTPALPSSASISSPISSPPSHHVFPKGPVPGRKASLPITLSSFNFGYEPVTAKAAHAAHYKLAAPVPSRKLSLSLSTNYGLFNSSRYPFKYMELKPRVVSPPLSTRLAEGSPLMNSNDNATSKNPFPSSYPTGTAYNPPCPDPSGNIFNSNMNAHQDGTSCKVNCPSEDVDLEPSSIENTANPFTPAPVSTPQPDSISLENPTQNINGPIDIGPFSTSETPVNCGTDSIDENSSELHKTPRIASDDCLQKVIDVAQGSNSHDTCQRFPADSINN</sequence>
<dbReference type="VEuPathDB" id="MicrosporidiaDB:DI09_104p10"/>
<accession>A0A098VWC8</accession>
<feature type="compositionally biased region" description="Polar residues" evidence="1">
    <location>
        <begin position="1"/>
        <end position="11"/>
    </location>
</feature>
<dbReference type="Proteomes" id="UP000029725">
    <property type="component" value="Unassembled WGS sequence"/>
</dbReference>
<evidence type="ECO:0000313" key="2">
    <source>
        <dbReference type="EMBL" id="KGG53194.1"/>
    </source>
</evidence>
<reference evidence="2 3" key="1">
    <citation type="submission" date="2014-04" db="EMBL/GenBank/DDBJ databases">
        <title>A new species of microsporidia sheds light on the evolution of extreme parasitism.</title>
        <authorList>
            <person name="Haag K.L."/>
            <person name="James T.Y."/>
            <person name="Larsson R."/>
            <person name="Schaer T.M."/>
            <person name="Refardt D."/>
            <person name="Pombert J.-F."/>
            <person name="Ebert D."/>
        </authorList>
    </citation>
    <scope>NUCLEOTIDE SEQUENCE [LARGE SCALE GENOMIC DNA]</scope>
    <source>
        <strain evidence="2 3">UGP3</strain>
        <tissue evidence="2">Spores</tissue>
    </source>
</reference>
<dbReference type="EMBL" id="JMKJ01000005">
    <property type="protein sequence ID" value="KGG53194.1"/>
    <property type="molecule type" value="Genomic_DNA"/>
</dbReference>
<organism evidence="2 3">
    <name type="scientific">Mitosporidium daphniae</name>
    <dbReference type="NCBI Taxonomy" id="1485682"/>
    <lineage>
        <taxon>Eukaryota</taxon>
        <taxon>Fungi</taxon>
        <taxon>Fungi incertae sedis</taxon>
        <taxon>Microsporidia</taxon>
        <taxon>Mitosporidium</taxon>
    </lineage>
</organism>
<proteinExistence type="predicted"/>
<dbReference type="GeneID" id="25257910"/>
<feature type="region of interest" description="Disordered" evidence="1">
    <location>
        <begin position="1"/>
        <end position="23"/>
    </location>
</feature>
<name>A0A098VWC8_9MICR</name>
<evidence type="ECO:0000313" key="3">
    <source>
        <dbReference type="Proteomes" id="UP000029725"/>
    </source>
</evidence>
<dbReference type="HOGENOM" id="CLU_775137_0_0_1"/>
<comment type="caution">
    <text evidence="2">The sequence shown here is derived from an EMBL/GenBank/DDBJ whole genome shotgun (WGS) entry which is preliminary data.</text>
</comment>
<keyword evidence="3" id="KW-1185">Reference proteome</keyword>
<feature type="compositionally biased region" description="Low complexity" evidence="1">
    <location>
        <begin position="12"/>
        <end position="23"/>
    </location>
</feature>
<evidence type="ECO:0000256" key="1">
    <source>
        <dbReference type="SAM" id="MobiDB-lite"/>
    </source>
</evidence>
<protein>
    <submittedName>
        <fullName evidence="2">Uncharacterized protein</fullName>
    </submittedName>
</protein>
<dbReference type="RefSeq" id="XP_013239632.1">
    <property type="nucleotide sequence ID" value="XM_013384178.1"/>
</dbReference>
<gene>
    <name evidence="2" type="ORF">DI09_104p10</name>
</gene>
<feature type="non-terminal residue" evidence="2">
    <location>
        <position position="1"/>
    </location>
</feature>